<proteinExistence type="predicted"/>
<reference evidence="2 3" key="1">
    <citation type="journal article" date="2013" name="Nat. Commun.">
        <title>Genome analysis reveals insights into physiology and longevity of the Brandt's bat Myotis brandtii.</title>
        <authorList>
            <person name="Seim I."/>
            <person name="Fang X."/>
            <person name="Xiong Z."/>
            <person name="Lobanov A.V."/>
            <person name="Huang Z."/>
            <person name="Ma S."/>
            <person name="Feng Y."/>
            <person name="Turanov A.A."/>
            <person name="Zhu Y."/>
            <person name="Lenz T.L."/>
            <person name="Gerashchenko M.V."/>
            <person name="Fan D."/>
            <person name="Hee Yim S."/>
            <person name="Yao X."/>
            <person name="Jordan D."/>
            <person name="Xiong Y."/>
            <person name="Ma Y."/>
            <person name="Lyapunov A.N."/>
            <person name="Chen G."/>
            <person name="Kulakova O.I."/>
            <person name="Sun Y."/>
            <person name="Lee S.G."/>
            <person name="Bronson R.T."/>
            <person name="Moskalev A.A."/>
            <person name="Sunyaev S.R."/>
            <person name="Zhang G."/>
            <person name="Krogh A."/>
            <person name="Wang J."/>
            <person name="Gladyshev V.N."/>
        </authorList>
    </citation>
    <scope>NUCLEOTIDE SEQUENCE [LARGE SCALE GENOMIC DNA]</scope>
</reference>
<evidence type="ECO:0000256" key="1">
    <source>
        <dbReference type="SAM" id="MobiDB-lite"/>
    </source>
</evidence>
<protein>
    <submittedName>
        <fullName evidence="2">F-box only protein 31</fullName>
    </submittedName>
</protein>
<evidence type="ECO:0000313" key="2">
    <source>
        <dbReference type="EMBL" id="EPQ20773.1"/>
    </source>
</evidence>
<dbReference type="Pfam" id="PF12014">
    <property type="entry name" value="Cyclin_D1_bind"/>
    <property type="match status" value="1"/>
</dbReference>
<feature type="compositionally biased region" description="Low complexity" evidence="1">
    <location>
        <begin position="113"/>
        <end position="130"/>
    </location>
</feature>
<evidence type="ECO:0000313" key="3">
    <source>
        <dbReference type="Proteomes" id="UP000052978"/>
    </source>
</evidence>
<dbReference type="AlphaFoldDB" id="S7QB54"/>
<feature type="region of interest" description="Disordered" evidence="1">
    <location>
        <begin position="110"/>
        <end position="144"/>
    </location>
</feature>
<feature type="region of interest" description="Disordered" evidence="1">
    <location>
        <begin position="55"/>
        <end position="96"/>
    </location>
</feature>
<sequence>MLSFHGKYARFTKVTGFPIATLQIHLMRRIQPPDGEIFRNFNELSRVVHEIDKQVIREQQQQQQEDGTEERAGHAWQSPAQPRVGESGAAASEEQPVPFVLPVGVRSIDQNYPSFSSPAQPAALSSSSPPDKADGGRGSIINHS</sequence>
<name>S7QB54_MYOBR</name>
<dbReference type="Proteomes" id="UP000052978">
    <property type="component" value="Unassembled WGS sequence"/>
</dbReference>
<organism evidence="2 3">
    <name type="scientific">Myotis brandtii</name>
    <name type="common">Brandt's bat</name>
    <dbReference type="NCBI Taxonomy" id="109478"/>
    <lineage>
        <taxon>Eukaryota</taxon>
        <taxon>Metazoa</taxon>
        <taxon>Chordata</taxon>
        <taxon>Craniata</taxon>
        <taxon>Vertebrata</taxon>
        <taxon>Euteleostomi</taxon>
        <taxon>Mammalia</taxon>
        <taxon>Eutheria</taxon>
        <taxon>Laurasiatheria</taxon>
        <taxon>Chiroptera</taxon>
        <taxon>Yangochiroptera</taxon>
        <taxon>Vespertilionidae</taxon>
        <taxon>Myotis</taxon>
    </lineage>
</organism>
<dbReference type="EMBL" id="KE320366">
    <property type="protein sequence ID" value="EPQ20773.1"/>
    <property type="molecule type" value="Genomic_DNA"/>
</dbReference>
<gene>
    <name evidence="2" type="ORF">D623_10000494</name>
</gene>
<accession>S7QB54</accession>
<keyword evidence="3" id="KW-1185">Reference proteome</keyword>